<dbReference type="Gene3D" id="2.40.70.10">
    <property type="entry name" value="Acid Proteases"/>
    <property type="match status" value="1"/>
</dbReference>
<proteinExistence type="predicted"/>
<reference evidence="1" key="1">
    <citation type="journal article" date="2018" name="DNA Res.">
        <title>Multiple hybrid de novo genome assembly of finger millet, an orphan allotetraploid crop.</title>
        <authorList>
            <person name="Hatakeyama M."/>
            <person name="Aluri S."/>
            <person name="Balachadran M.T."/>
            <person name="Sivarajan S.R."/>
            <person name="Patrignani A."/>
            <person name="Gruter S."/>
            <person name="Poveda L."/>
            <person name="Shimizu-Inatsugi R."/>
            <person name="Baeten J."/>
            <person name="Francoijs K.J."/>
            <person name="Nataraja K.N."/>
            <person name="Reddy Y.A.N."/>
            <person name="Phadnis S."/>
            <person name="Ravikumar R.L."/>
            <person name="Schlapbach R."/>
            <person name="Sreeman S.M."/>
            <person name="Shimizu K.K."/>
        </authorList>
    </citation>
    <scope>NUCLEOTIDE SEQUENCE</scope>
</reference>
<accession>A0AAV5ECS0</accession>
<evidence type="ECO:0000313" key="1">
    <source>
        <dbReference type="EMBL" id="GJN20582.1"/>
    </source>
</evidence>
<dbReference type="EMBL" id="BQKI01000075">
    <property type="protein sequence ID" value="GJN20582.1"/>
    <property type="molecule type" value="Genomic_DNA"/>
</dbReference>
<reference evidence="1" key="2">
    <citation type="submission" date="2021-12" db="EMBL/GenBank/DDBJ databases">
        <title>Resequencing data analysis of finger millet.</title>
        <authorList>
            <person name="Hatakeyama M."/>
            <person name="Aluri S."/>
            <person name="Balachadran M.T."/>
            <person name="Sivarajan S.R."/>
            <person name="Poveda L."/>
            <person name="Shimizu-Inatsugi R."/>
            <person name="Schlapbach R."/>
            <person name="Sreeman S.M."/>
            <person name="Shimizu K.K."/>
        </authorList>
    </citation>
    <scope>NUCLEOTIDE SEQUENCE</scope>
</reference>
<dbReference type="Proteomes" id="UP001054889">
    <property type="component" value="Unassembled WGS sequence"/>
</dbReference>
<keyword evidence="2" id="KW-1185">Reference proteome</keyword>
<dbReference type="InterPro" id="IPR021109">
    <property type="entry name" value="Peptidase_aspartic_dom_sf"/>
</dbReference>
<dbReference type="CDD" id="cd00303">
    <property type="entry name" value="retropepsin_like"/>
    <property type="match status" value="1"/>
</dbReference>
<sequence length="372" mass="41486">MPVLMEWGISRNTCEDAKADKASASVSSNNDYVTNNAGNLFSVIVSMVSQILTSVKAMLLTHVLEYAQINQDILIVHARRGKQWMSTTGPSSTLRELSLPSPDVLVHQSSDEKAMASSYVLNPIIISMAEANKFFGVKEENPYTHLQDLETLCQTFHHEGVPQDLYRWLLFPFSLGGIAKEWHKAASREAKDPSVRKTLPKPELSISSQVITSTVELEVIMADGGKTKPLGVIKNVEIEISSKTILVDFFILDNKETGVEDIILGRPFLRLVQGVLDARKALGELDPDGAPEVEQKELLKELRYEYLGRNRTYLVILNNALMKEETEKLLAVLKRYKKAIGYTLDDIKGISPSFCTHKINLEENAKPVVEGM</sequence>
<dbReference type="AlphaFoldDB" id="A0AAV5ECS0"/>
<gene>
    <name evidence="1" type="primary">gb07974</name>
    <name evidence="1" type="ORF">PR202_gb07974</name>
</gene>
<organism evidence="1 2">
    <name type="scientific">Eleusine coracana subsp. coracana</name>
    <dbReference type="NCBI Taxonomy" id="191504"/>
    <lineage>
        <taxon>Eukaryota</taxon>
        <taxon>Viridiplantae</taxon>
        <taxon>Streptophyta</taxon>
        <taxon>Embryophyta</taxon>
        <taxon>Tracheophyta</taxon>
        <taxon>Spermatophyta</taxon>
        <taxon>Magnoliopsida</taxon>
        <taxon>Liliopsida</taxon>
        <taxon>Poales</taxon>
        <taxon>Poaceae</taxon>
        <taxon>PACMAD clade</taxon>
        <taxon>Chloridoideae</taxon>
        <taxon>Cynodonteae</taxon>
        <taxon>Eleusininae</taxon>
        <taxon>Eleusine</taxon>
    </lineage>
</organism>
<name>A0AAV5ECS0_ELECO</name>
<protein>
    <submittedName>
        <fullName evidence="1">Uncharacterized protein</fullName>
    </submittedName>
</protein>
<comment type="caution">
    <text evidence="1">The sequence shown here is derived from an EMBL/GenBank/DDBJ whole genome shotgun (WGS) entry which is preliminary data.</text>
</comment>
<evidence type="ECO:0000313" key="2">
    <source>
        <dbReference type="Proteomes" id="UP001054889"/>
    </source>
</evidence>